<evidence type="ECO:0000259" key="1">
    <source>
        <dbReference type="PROSITE" id="PS51186"/>
    </source>
</evidence>
<feature type="domain" description="N-acetyltransferase" evidence="1">
    <location>
        <begin position="7"/>
        <end position="150"/>
    </location>
</feature>
<sequence length="150" mass="16987">MIDWQWLSFDHIPNSDLYEVLRQRQQVFVLEQTCLYPDIDGHDPAAHHLMGWQQVDGRRELVAYLRCLAPGAKYTEMSLGRVLTTQSARGGGVGRLLVAQGLAHAERLHPGHACRIGAQQRLERFYASFGFRTASAPYDEDGIAHIDMLR</sequence>
<dbReference type="EMBL" id="FOTW01000007">
    <property type="protein sequence ID" value="SFL76665.1"/>
    <property type="molecule type" value="Genomic_DNA"/>
</dbReference>
<name>A0A1I4KCZ5_9BURK</name>
<dbReference type="PROSITE" id="PS51186">
    <property type="entry name" value="GNAT"/>
    <property type="match status" value="1"/>
</dbReference>
<dbReference type="InterPro" id="IPR016181">
    <property type="entry name" value="Acyl_CoA_acyltransferase"/>
</dbReference>
<dbReference type="InterPro" id="IPR000182">
    <property type="entry name" value="GNAT_dom"/>
</dbReference>
<organism evidence="2 3">
    <name type="scientific">Rugamonas rubra</name>
    <dbReference type="NCBI Taxonomy" id="758825"/>
    <lineage>
        <taxon>Bacteria</taxon>
        <taxon>Pseudomonadati</taxon>
        <taxon>Pseudomonadota</taxon>
        <taxon>Betaproteobacteria</taxon>
        <taxon>Burkholderiales</taxon>
        <taxon>Oxalobacteraceae</taxon>
        <taxon>Telluria group</taxon>
        <taxon>Rugamonas</taxon>
    </lineage>
</organism>
<gene>
    <name evidence="2" type="ORF">SAMN02982985_01436</name>
</gene>
<dbReference type="Gene3D" id="3.40.630.30">
    <property type="match status" value="1"/>
</dbReference>
<dbReference type="STRING" id="758825.SAMN02982985_01436"/>
<dbReference type="GO" id="GO:0016747">
    <property type="term" value="F:acyltransferase activity, transferring groups other than amino-acyl groups"/>
    <property type="evidence" value="ECO:0007669"/>
    <property type="project" value="InterPro"/>
</dbReference>
<dbReference type="SUPFAM" id="SSF55729">
    <property type="entry name" value="Acyl-CoA N-acyltransferases (Nat)"/>
    <property type="match status" value="1"/>
</dbReference>
<evidence type="ECO:0000313" key="3">
    <source>
        <dbReference type="Proteomes" id="UP000199470"/>
    </source>
</evidence>
<keyword evidence="3" id="KW-1185">Reference proteome</keyword>
<dbReference type="OrthoDB" id="9796171at2"/>
<dbReference type="Pfam" id="PF13673">
    <property type="entry name" value="Acetyltransf_10"/>
    <property type="match status" value="1"/>
</dbReference>
<proteinExistence type="predicted"/>
<reference evidence="2 3" key="1">
    <citation type="submission" date="2016-10" db="EMBL/GenBank/DDBJ databases">
        <authorList>
            <person name="de Groot N.N."/>
        </authorList>
    </citation>
    <scope>NUCLEOTIDE SEQUENCE [LARGE SCALE GENOMIC DNA]</scope>
    <source>
        <strain evidence="2 3">ATCC 43154</strain>
    </source>
</reference>
<dbReference type="Proteomes" id="UP000199470">
    <property type="component" value="Unassembled WGS sequence"/>
</dbReference>
<accession>A0A1I4KCZ5</accession>
<dbReference type="RefSeq" id="WP_093385631.1">
    <property type="nucleotide sequence ID" value="NZ_FOTW01000007.1"/>
</dbReference>
<dbReference type="AlphaFoldDB" id="A0A1I4KCZ5"/>
<protein>
    <submittedName>
        <fullName evidence="2">ElaA protein</fullName>
    </submittedName>
</protein>
<evidence type="ECO:0000313" key="2">
    <source>
        <dbReference type="EMBL" id="SFL76665.1"/>
    </source>
</evidence>